<dbReference type="Pfam" id="PF12022">
    <property type="entry name" value="COG2_C"/>
    <property type="match status" value="1"/>
</dbReference>
<dbReference type="InterPro" id="IPR009316">
    <property type="entry name" value="COG2"/>
</dbReference>
<reference evidence="3" key="1">
    <citation type="submission" date="2025-08" db="UniProtKB">
        <authorList>
            <consortium name="RefSeq"/>
        </authorList>
    </citation>
    <scope>IDENTIFICATION</scope>
    <source>
        <tissue evidence="3">Whole Larva</tissue>
    </source>
</reference>
<evidence type="ECO:0000313" key="3">
    <source>
        <dbReference type="RefSeq" id="XP_017778697.1"/>
    </source>
</evidence>
<dbReference type="GeneID" id="108564236"/>
<dbReference type="PANTHER" id="PTHR12961:SF0">
    <property type="entry name" value="CONSERVED OLIGOMERIC GOLGI COMPLEX SUBUNIT 2"/>
    <property type="match status" value="1"/>
</dbReference>
<dbReference type="Proteomes" id="UP000695000">
    <property type="component" value="Unplaced"/>
</dbReference>
<dbReference type="PANTHER" id="PTHR12961">
    <property type="entry name" value="CONSERVED OLIGOMERIC GOLGI COMPLEX COMPONENT 2"/>
    <property type="match status" value="1"/>
</dbReference>
<keyword evidence="2" id="KW-1185">Reference proteome</keyword>
<dbReference type="InterPro" id="IPR024603">
    <property type="entry name" value="COG_complex_COG2_C"/>
</dbReference>
<organism evidence="2 3">
    <name type="scientific">Nicrophorus vespilloides</name>
    <name type="common">Boreal carrion beetle</name>
    <dbReference type="NCBI Taxonomy" id="110193"/>
    <lineage>
        <taxon>Eukaryota</taxon>
        <taxon>Metazoa</taxon>
        <taxon>Ecdysozoa</taxon>
        <taxon>Arthropoda</taxon>
        <taxon>Hexapoda</taxon>
        <taxon>Insecta</taxon>
        <taxon>Pterygota</taxon>
        <taxon>Neoptera</taxon>
        <taxon>Endopterygota</taxon>
        <taxon>Coleoptera</taxon>
        <taxon>Polyphaga</taxon>
        <taxon>Staphyliniformia</taxon>
        <taxon>Silphidae</taxon>
        <taxon>Nicrophorinae</taxon>
        <taxon>Nicrophorus</taxon>
    </lineage>
</organism>
<gene>
    <name evidence="3" type="primary">LOC108564236</name>
</gene>
<dbReference type="RefSeq" id="XP_017778697.1">
    <property type="nucleotide sequence ID" value="XM_017923208.1"/>
</dbReference>
<accession>A0ABM1MVU7</accession>
<sequence length="649" mass="76053">MESKSVDGFYKDQFNIDKFLNEEMKKKELQSILKALGDLKQRNTYTMSNVLKEQTDSVVLIAEQLQSLYKKIDSLNVPILQLREEVKMLLSKVNDAVQTFDQHILQYQHFVDFKYRIQQLSAFRKVLKHTNILLMRCYGDSELDLQCLQRFIDNYALHNEILRTLNIEYTNDEDQDEKINYFLSEKFCNSFVQNDKRVMRIFIDMYIYLKRTDDLTKLIRNIIKPFLQPILCEENLRSCKSLNKLYTDALSILNFELLKKFGDIKEFNIVLDCYWVVVDNLLRKNLLSITAAGHADVFFTNFTETWRFLESIAEAYGDKTIVYRNASFVSHLKRFNLLVYYEIRHQEVSSVFETAILQCGLENSNHFYAKGKNMFGLKLQVSLVLYLQILYLIQRNIFLPLLSDQFLKSFLLLVSRYLKWIENVWIEPTIPNDAHTRDVLICIMCDLNIIIEKLDSKVRSDLRPLLNSSSLKCMESVIDTAKTSLYRCYNSVQKVLVNLIVVNARTTLLDINIIPRLYRRTNKNLPAKPSDYVVSALNPIIEFEKQLDDSFKDKSVILNNIVSQCTESYTNSCSEVFSQVCKTERSLLKLKSKNVQIVDGKCNDENSDISKIRQQIKLDLTYFKQQLFDYASDVTKDDLQALLSFFNKF</sequence>
<feature type="domain" description="COG complex component COG2 C-terminal" evidence="1">
    <location>
        <begin position="333"/>
        <end position="619"/>
    </location>
</feature>
<evidence type="ECO:0000259" key="1">
    <source>
        <dbReference type="Pfam" id="PF12022"/>
    </source>
</evidence>
<proteinExistence type="predicted"/>
<name>A0ABM1MVU7_NICVS</name>
<protein>
    <submittedName>
        <fullName evidence="3">Conserved oligomeric Golgi complex subunit 2</fullName>
    </submittedName>
</protein>
<evidence type="ECO:0000313" key="2">
    <source>
        <dbReference type="Proteomes" id="UP000695000"/>
    </source>
</evidence>